<dbReference type="Pfam" id="PF20001">
    <property type="entry name" value="DUF6428"/>
    <property type="match status" value="1"/>
</dbReference>
<dbReference type="RefSeq" id="WP_266011182.1">
    <property type="nucleotide sequence ID" value="NZ_JAPFQP010000001.1"/>
</dbReference>
<accession>A0AAE3SN02</accession>
<dbReference type="InterPro" id="IPR045534">
    <property type="entry name" value="DUF6428"/>
</dbReference>
<dbReference type="EMBL" id="JAPFQP010000001">
    <property type="protein sequence ID" value="MCX2718846.1"/>
    <property type="molecule type" value="Genomic_DNA"/>
</dbReference>
<evidence type="ECO:0000313" key="2">
    <source>
        <dbReference type="Proteomes" id="UP001207116"/>
    </source>
</evidence>
<name>A0AAE3SN02_9FLAO</name>
<dbReference type="AlphaFoldDB" id="A0AAE3SN02"/>
<proteinExistence type="predicted"/>
<reference evidence="1" key="1">
    <citation type="submission" date="2022-11" db="EMBL/GenBank/DDBJ databases">
        <title>The characterization of three novel Bacteroidetes species and genomic analysis of their roles in tidal elemental geochemical cycles.</title>
        <authorList>
            <person name="Ma K.-J."/>
        </authorList>
    </citation>
    <scope>NUCLEOTIDE SEQUENCE</scope>
    <source>
        <strain evidence="1">M415</strain>
    </source>
</reference>
<evidence type="ECO:0000313" key="1">
    <source>
        <dbReference type="EMBL" id="MCX2718846.1"/>
    </source>
</evidence>
<dbReference type="Proteomes" id="UP001207116">
    <property type="component" value="Unassembled WGS sequence"/>
</dbReference>
<keyword evidence="2" id="KW-1185">Reference proteome</keyword>
<comment type="caution">
    <text evidence="1">The sequence shown here is derived from an EMBL/GenBank/DDBJ whole genome shotgun (WGS) entry which is preliminary data.</text>
</comment>
<organism evidence="1 2">
    <name type="scientific">Lentiprolixibacter aurantiacus</name>
    <dbReference type="NCBI Taxonomy" id="2993939"/>
    <lineage>
        <taxon>Bacteria</taxon>
        <taxon>Pseudomonadati</taxon>
        <taxon>Bacteroidota</taxon>
        <taxon>Flavobacteriia</taxon>
        <taxon>Flavobacteriales</taxon>
        <taxon>Flavobacteriaceae</taxon>
        <taxon>Lentiprolixibacter</taxon>
    </lineage>
</organism>
<gene>
    <name evidence="1" type="ORF">OO016_04440</name>
</gene>
<sequence length="162" mass="18100">MKTREFIELLEQNPGKSLLFEYRHGETVAPNYHITEIKNVSVDTVDCGAGTDFWKETVIQLWESPVEKESRSYMSAFKAMSIINRVDKIKPLQQDAILKFEYGNANFHTAQLPVMGVDIETQQLRVKLAPDITDCKAKSECGIPEEVLSTPATKCAPGSGCC</sequence>
<protein>
    <submittedName>
        <fullName evidence="1">DUF6428 family protein</fullName>
    </submittedName>
</protein>